<keyword evidence="3" id="KW-0677">Repeat</keyword>
<dbReference type="InterPro" id="IPR039999">
    <property type="entry name" value="LYAR"/>
</dbReference>
<comment type="similarity">
    <text evidence="7">Belongs to the UPF0743 family.</text>
</comment>
<dbReference type="GO" id="GO:0005730">
    <property type="term" value="C:nucleolus"/>
    <property type="evidence" value="ECO:0007669"/>
    <property type="project" value="TreeGrafter"/>
</dbReference>
<dbReference type="GO" id="GO:0008270">
    <property type="term" value="F:zinc ion binding"/>
    <property type="evidence" value="ECO:0007669"/>
    <property type="project" value="UniProtKB-KW"/>
</dbReference>
<keyword evidence="12" id="KW-1185">Reference proteome</keyword>
<evidence type="ECO:0000256" key="2">
    <source>
        <dbReference type="ARBA" id="ARBA00022723"/>
    </source>
</evidence>
<dbReference type="GO" id="GO:0003677">
    <property type="term" value="F:DNA binding"/>
    <property type="evidence" value="ECO:0007669"/>
    <property type="project" value="InterPro"/>
</dbReference>
<feature type="region of interest" description="Disordered" evidence="9">
    <location>
        <begin position="54"/>
        <end position="106"/>
    </location>
</feature>
<dbReference type="EMBL" id="JAADYS010003647">
    <property type="protein sequence ID" value="KAF4445434.1"/>
    <property type="molecule type" value="Genomic_DNA"/>
</dbReference>
<protein>
    <submittedName>
        <fullName evidence="11">Cell growth regulating nucleolar LYAR</fullName>
    </submittedName>
</protein>
<evidence type="ECO:0000256" key="4">
    <source>
        <dbReference type="ARBA" id="ARBA00022771"/>
    </source>
</evidence>
<keyword evidence="5" id="KW-0862">Zinc</keyword>
<dbReference type="Gene3D" id="3.30.1490.490">
    <property type="match status" value="1"/>
</dbReference>
<dbReference type="PANTHER" id="PTHR13100:SF10">
    <property type="entry name" value="CELL GROWTH-REGULATING NUCLEOLAR PROTEIN"/>
    <property type="match status" value="1"/>
</dbReference>
<dbReference type="AlphaFoldDB" id="A0A8H4KAH8"/>
<evidence type="ECO:0000313" key="11">
    <source>
        <dbReference type="EMBL" id="KAF4445434.1"/>
    </source>
</evidence>
<dbReference type="PANTHER" id="PTHR13100">
    <property type="entry name" value="CELL GROWTH-REGULATING NUCLEOLAR PROTEIN LYAR"/>
    <property type="match status" value="1"/>
</dbReference>
<proteinExistence type="inferred from homology"/>
<evidence type="ECO:0000256" key="7">
    <source>
        <dbReference type="ARBA" id="ARBA00061084"/>
    </source>
</evidence>
<name>A0A8H4KAH8_9HYPO</name>
<accession>A0A8H4KAH8</accession>
<evidence type="ECO:0000256" key="3">
    <source>
        <dbReference type="ARBA" id="ARBA00022737"/>
    </source>
</evidence>
<feature type="compositionally biased region" description="Polar residues" evidence="9">
    <location>
        <begin position="87"/>
        <end position="101"/>
    </location>
</feature>
<dbReference type="Pfam" id="PF08790">
    <property type="entry name" value="zf-LYAR"/>
    <property type="match status" value="1"/>
</dbReference>
<reference evidence="11 12" key="1">
    <citation type="submission" date="2020-01" db="EMBL/GenBank/DDBJ databases">
        <title>Identification and distribution of gene clusters putatively required for synthesis of sphingolipid metabolism inhibitors in phylogenetically diverse species of the filamentous fungus Fusarium.</title>
        <authorList>
            <person name="Kim H.-S."/>
            <person name="Busman M."/>
            <person name="Brown D.W."/>
            <person name="Divon H."/>
            <person name="Uhlig S."/>
            <person name="Proctor R.H."/>
        </authorList>
    </citation>
    <scope>NUCLEOTIDE SEQUENCE [LARGE SCALE GENOMIC DNA]</scope>
    <source>
        <strain evidence="11 12">NRRL 20459</strain>
    </source>
</reference>
<comment type="subcellular location">
    <subcellularLocation>
        <location evidence="1">Nucleus</location>
    </subcellularLocation>
</comment>
<evidence type="ECO:0000313" key="12">
    <source>
        <dbReference type="Proteomes" id="UP000554235"/>
    </source>
</evidence>
<dbReference type="GO" id="GO:0006364">
    <property type="term" value="P:rRNA processing"/>
    <property type="evidence" value="ECO:0007669"/>
    <property type="project" value="TreeGrafter"/>
</dbReference>
<evidence type="ECO:0000256" key="9">
    <source>
        <dbReference type="SAM" id="MobiDB-lite"/>
    </source>
</evidence>
<dbReference type="GO" id="GO:0000122">
    <property type="term" value="P:negative regulation of transcription by RNA polymerase II"/>
    <property type="evidence" value="ECO:0007669"/>
    <property type="project" value="TreeGrafter"/>
</dbReference>
<feature type="compositionally biased region" description="Basic residues" evidence="9">
    <location>
        <begin position="58"/>
        <end position="67"/>
    </location>
</feature>
<dbReference type="Proteomes" id="UP000554235">
    <property type="component" value="Unassembled WGS sequence"/>
</dbReference>
<dbReference type="InterPro" id="IPR014898">
    <property type="entry name" value="Znf_C2H2_LYAR"/>
</dbReference>
<evidence type="ECO:0000259" key="10">
    <source>
        <dbReference type="Pfam" id="PF08790"/>
    </source>
</evidence>
<dbReference type="SUPFAM" id="SSF57667">
    <property type="entry name" value="beta-beta-alpha zinc fingers"/>
    <property type="match status" value="1"/>
</dbReference>
<sequence>ACGDVLTKKKLDPHRNRCRGATFTCIDCMVHFPGLQYRSHTSCMTEDQKYQGALYKNNKNKKQKHSHPNYDPATPQQNPIQAQAPALTQTTIDNDNNTGTMSHHAYVEDFPEDRDFGWAEYE</sequence>
<evidence type="ECO:0000256" key="8">
    <source>
        <dbReference type="PROSITE-ProRule" id="PRU01145"/>
    </source>
</evidence>
<feature type="domain" description="Zinc finger C2H2 LYAR-type" evidence="10">
    <location>
        <begin position="23"/>
        <end position="50"/>
    </location>
</feature>
<keyword evidence="2" id="KW-0479">Metal-binding</keyword>
<dbReference type="FunFam" id="3.30.1490.490:FF:000001">
    <property type="entry name" value="cell growth-regulating nucleolar protein-like"/>
    <property type="match status" value="1"/>
</dbReference>
<comment type="caution">
    <text evidence="11">The sequence shown here is derived from an EMBL/GenBank/DDBJ whole genome shotgun (WGS) entry which is preliminary data.</text>
</comment>
<keyword evidence="4 8" id="KW-0863">Zinc-finger</keyword>
<feature type="non-terminal residue" evidence="11">
    <location>
        <position position="1"/>
    </location>
</feature>
<gene>
    <name evidence="11" type="ORF">FALBO_17185</name>
</gene>
<dbReference type="OrthoDB" id="21474at2759"/>
<keyword evidence="6" id="KW-0539">Nucleus</keyword>
<dbReference type="InterPro" id="IPR036236">
    <property type="entry name" value="Znf_C2H2_sf"/>
</dbReference>
<evidence type="ECO:0000256" key="6">
    <source>
        <dbReference type="ARBA" id="ARBA00023242"/>
    </source>
</evidence>
<organism evidence="11 12">
    <name type="scientific">Fusarium albosuccineum</name>
    <dbReference type="NCBI Taxonomy" id="1237068"/>
    <lineage>
        <taxon>Eukaryota</taxon>
        <taxon>Fungi</taxon>
        <taxon>Dikarya</taxon>
        <taxon>Ascomycota</taxon>
        <taxon>Pezizomycotina</taxon>
        <taxon>Sordariomycetes</taxon>
        <taxon>Hypocreomycetidae</taxon>
        <taxon>Hypocreales</taxon>
        <taxon>Nectriaceae</taxon>
        <taxon>Fusarium</taxon>
        <taxon>Fusarium decemcellulare species complex</taxon>
    </lineage>
</organism>
<dbReference type="PROSITE" id="PS51804">
    <property type="entry name" value="ZF_C2HC_LYAR"/>
    <property type="match status" value="1"/>
</dbReference>
<evidence type="ECO:0000256" key="5">
    <source>
        <dbReference type="ARBA" id="ARBA00022833"/>
    </source>
</evidence>
<evidence type="ECO:0000256" key="1">
    <source>
        <dbReference type="ARBA" id="ARBA00004123"/>
    </source>
</evidence>
<feature type="compositionally biased region" description="Low complexity" evidence="9">
    <location>
        <begin position="72"/>
        <end position="86"/>
    </location>
</feature>
<feature type="non-terminal residue" evidence="11">
    <location>
        <position position="122"/>
    </location>
</feature>